<keyword evidence="8 10" id="KW-0808">Transferase</keyword>
<dbReference type="PANTHER" id="PTHR30239">
    <property type="entry name" value="ACETOLACTATE SYNTHASE SMALL SUBUNIT"/>
    <property type="match status" value="1"/>
</dbReference>
<evidence type="ECO:0000256" key="1">
    <source>
        <dbReference type="ARBA" id="ARBA00004974"/>
    </source>
</evidence>
<evidence type="ECO:0000256" key="5">
    <source>
        <dbReference type="ARBA" id="ARBA00022605"/>
    </source>
</evidence>
<dbReference type="NCBIfam" id="TIGR00119">
    <property type="entry name" value="acolac_sm"/>
    <property type="match status" value="1"/>
</dbReference>
<organism evidence="10 11">
    <name type="scientific">Alicyclobacillus fodiniaquatilis</name>
    <dbReference type="NCBI Taxonomy" id="1661150"/>
    <lineage>
        <taxon>Bacteria</taxon>
        <taxon>Bacillati</taxon>
        <taxon>Bacillota</taxon>
        <taxon>Bacilli</taxon>
        <taxon>Bacillales</taxon>
        <taxon>Alicyclobacillaceae</taxon>
        <taxon>Alicyclobacillus</taxon>
    </lineage>
</organism>
<keyword evidence="6 8" id="KW-0100">Branched-chain amino acid biosynthesis</keyword>
<dbReference type="NCBIfam" id="NF008864">
    <property type="entry name" value="PRK11895.1"/>
    <property type="match status" value="1"/>
</dbReference>
<evidence type="ECO:0000256" key="7">
    <source>
        <dbReference type="ARBA" id="ARBA00048670"/>
    </source>
</evidence>
<dbReference type="EC" id="2.2.1.6" evidence="8"/>
<name>A0ABW4JES6_9BACL</name>
<evidence type="ECO:0000313" key="10">
    <source>
        <dbReference type="EMBL" id="MFD1674244.1"/>
    </source>
</evidence>
<keyword evidence="11" id="KW-1185">Reference proteome</keyword>
<dbReference type="GO" id="GO:0003984">
    <property type="term" value="F:acetolactate synthase activity"/>
    <property type="evidence" value="ECO:0007669"/>
    <property type="project" value="UniProtKB-EC"/>
</dbReference>
<dbReference type="Gene3D" id="3.30.70.260">
    <property type="match status" value="1"/>
</dbReference>
<protein>
    <recommendedName>
        <fullName evidence="8">Acetolactate synthase small subunit</fullName>
        <shortName evidence="8">AHAS</shortName>
        <shortName evidence="8">ALS</shortName>
        <ecNumber evidence="8">2.2.1.6</ecNumber>
    </recommendedName>
    <alternativeName>
        <fullName evidence="8">Acetohydroxy-acid synthase small subunit</fullName>
    </alternativeName>
</protein>
<evidence type="ECO:0000259" key="9">
    <source>
        <dbReference type="PROSITE" id="PS51671"/>
    </source>
</evidence>
<dbReference type="InterPro" id="IPR019455">
    <property type="entry name" value="Acetolactate_synth_ssu_C"/>
</dbReference>
<dbReference type="Pfam" id="PF22629">
    <property type="entry name" value="ACT_AHAS_ss"/>
    <property type="match status" value="1"/>
</dbReference>
<evidence type="ECO:0000256" key="8">
    <source>
        <dbReference type="RuleBase" id="RU368092"/>
    </source>
</evidence>
<comment type="catalytic activity">
    <reaction evidence="7 8">
        <text>2 pyruvate + H(+) = (2S)-2-acetolactate + CO2</text>
        <dbReference type="Rhea" id="RHEA:25249"/>
        <dbReference type="ChEBI" id="CHEBI:15361"/>
        <dbReference type="ChEBI" id="CHEBI:15378"/>
        <dbReference type="ChEBI" id="CHEBI:16526"/>
        <dbReference type="ChEBI" id="CHEBI:58476"/>
        <dbReference type="EC" id="2.2.1.6"/>
    </reaction>
</comment>
<dbReference type="InterPro" id="IPR045865">
    <property type="entry name" value="ACT-like_dom_sf"/>
</dbReference>
<comment type="similarity">
    <text evidence="3 8">Belongs to the acetolactate synthase small subunit family.</text>
</comment>
<evidence type="ECO:0000256" key="3">
    <source>
        <dbReference type="ARBA" id="ARBA00006341"/>
    </source>
</evidence>
<dbReference type="InterPro" id="IPR027271">
    <property type="entry name" value="Acetolactate_synth/TF_NikR_C"/>
</dbReference>
<evidence type="ECO:0000256" key="4">
    <source>
        <dbReference type="ARBA" id="ARBA00011744"/>
    </source>
</evidence>
<dbReference type="EMBL" id="JBHUCX010000018">
    <property type="protein sequence ID" value="MFD1674244.1"/>
    <property type="molecule type" value="Genomic_DNA"/>
</dbReference>
<dbReference type="InterPro" id="IPR004789">
    <property type="entry name" value="Acetalactate_synth_ssu"/>
</dbReference>
<dbReference type="SUPFAM" id="SSF55021">
    <property type="entry name" value="ACT-like"/>
    <property type="match status" value="2"/>
</dbReference>
<dbReference type="InterPro" id="IPR039557">
    <property type="entry name" value="AHAS_ACT"/>
</dbReference>
<proteinExistence type="inferred from homology"/>
<dbReference type="Pfam" id="PF10369">
    <property type="entry name" value="ALS_ss_C"/>
    <property type="match status" value="1"/>
</dbReference>
<evidence type="ECO:0000313" key="11">
    <source>
        <dbReference type="Proteomes" id="UP001597079"/>
    </source>
</evidence>
<sequence>MNRVISIIVNNKAGVLNRITALFMRKGFNIQNLTVGATEVPGLSRMTIVMNNMNDAALEQVIKQLHKQIDVLKVTDLTSEAMVARELALIQVNSPIQQRDWLTSLIEPFRASIIDVGRDTVTVQAVGSPEKVDALISLLRSFGIKELARTGLTALLRDTAAVTEARRVTEGHVISI</sequence>
<dbReference type="CDD" id="cd04878">
    <property type="entry name" value="ACT_AHAS"/>
    <property type="match status" value="1"/>
</dbReference>
<comment type="pathway">
    <text evidence="2 8">Amino-acid biosynthesis; L-valine biosynthesis; L-valine from pyruvate: step 1/4.</text>
</comment>
<dbReference type="InterPro" id="IPR002912">
    <property type="entry name" value="ACT_dom"/>
</dbReference>
<dbReference type="PROSITE" id="PS51671">
    <property type="entry name" value="ACT"/>
    <property type="match status" value="1"/>
</dbReference>
<reference evidence="11" key="1">
    <citation type="journal article" date="2019" name="Int. J. Syst. Evol. Microbiol.">
        <title>The Global Catalogue of Microorganisms (GCM) 10K type strain sequencing project: providing services to taxonomists for standard genome sequencing and annotation.</title>
        <authorList>
            <consortium name="The Broad Institute Genomics Platform"/>
            <consortium name="The Broad Institute Genome Sequencing Center for Infectious Disease"/>
            <person name="Wu L."/>
            <person name="Ma J."/>
        </authorList>
    </citation>
    <scope>NUCLEOTIDE SEQUENCE [LARGE SCALE GENOMIC DNA]</scope>
    <source>
        <strain evidence="11">CGMCC 1.12286</strain>
    </source>
</reference>
<accession>A0ABW4JES6</accession>
<comment type="function">
    <text evidence="8">Catalyzes the conversion of 2 pyruvate molecules into acetolactate in the first common step of the biosynthetic pathway of the branched-amino acids such as leucine, isoleucine, and valine.</text>
</comment>
<dbReference type="Gene3D" id="3.30.70.1150">
    <property type="entry name" value="ACT-like. Chain A, domain 2"/>
    <property type="match status" value="1"/>
</dbReference>
<dbReference type="PANTHER" id="PTHR30239:SF0">
    <property type="entry name" value="ACETOLACTATE SYNTHASE SMALL SUBUNIT 1, CHLOROPLASTIC"/>
    <property type="match status" value="1"/>
</dbReference>
<comment type="pathway">
    <text evidence="1 8">Amino-acid biosynthesis; L-isoleucine biosynthesis; L-isoleucine from 2-oxobutanoate: step 1/4.</text>
</comment>
<evidence type="ECO:0000256" key="2">
    <source>
        <dbReference type="ARBA" id="ARBA00005025"/>
    </source>
</evidence>
<evidence type="ECO:0000256" key="6">
    <source>
        <dbReference type="ARBA" id="ARBA00023304"/>
    </source>
</evidence>
<keyword evidence="5 8" id="KW-0028">Amino-acid biosynthesis</keyword>
<feature type="domain" description="ACT" evidence="9">
    <location>
        <begin position="4"/>
        <end position="79"/>
    </location>
</feature>
<dbReference type="InterPro" id="IPR054480">
    <property type="entry name" value="AHAS_small-like_ACT"/>
</dbReference>
<comment type="subunit">
    <text evidence="4 8">Dimer of large and small chains.</text>
</comment>
<gene>
    <name evidence="10" type="primary">ilvN</name>
    <name evidence="10" type="ORF">ACFSB2_05890</name>
</gene>
<comment type="caution">
    <text evidence="10">The sequence shown here is derived from an EMBL/GenBank/DDBJ whole genome shotgun (WGS) entry which is preliminary data.</text>
</comment>
<dbReference type="RefSeq" id="WP_377942112.1">
    <property type="nucleotide sequence ID" value="NZ_JBHUCX010000018.1"/>
</dbReference>
<dbReference type="Proteomes" id="UP001597079">
    <property type="component" value="Unassembled WGS sequence"/>
</dbReference>